<reference evidence="8 9" key="1">
    <citation type="submission" date="2023-07" db="EMBL/GenBank/DDBJ databases">
        <title>Sequencing the genomes of 1000 actinobacteria strains.</title>
        <authorList>
            <person name="Klenk H.-P."/>
        </authorList>
    </citation>
    <scope>NUCLEOTIDE SEQUENCE [LARGE SCALE GENOMIC DNA]</scope>
    <source>
        <strain evidence="8 9">DSM 15539</strain>
    </source>
</reference>
<feature type="transmembrane region" description="Helical" evidence="7">
    <location>
        <begin position="245"/>
        <end position="262"/>
    </location>
</feature>
<evidence type="ECO:0000313" key="8">
    <source>
        <dbReference type="EMBL" id="MDR6938709.1"/>
    </source>
</evidence>
<name>A0ABU1T001_9ACTO</name>
<dbReference type="InterPro" id="IPR005524">
    <property type="entry name" value="DUF318"/>
</dbReference>
<dbReference type="PANTHER" id="PTHR34184">
    <property type="entry name" value="UPF0718 PROTEIN YCGR"/>
    <property type="match status" value="1"/>
</dbReference>
<protein>
    <submittedName>
        <fullName evidence="8">Uncharacterized membrane protein YraQ (UPF0718 family)</fullName>
    </submittedName>
</protein>
<comment type="caution">
    <text evidence="8">The sequence shown here is derived from an EMBL/GenBank/DDBJ whole genome shotgun (WGS) entry which is preliminary data.</text>
</comment>
<keyword evidence="3" id="KW-1003">Cell membrane</keyword>
<accession>A0ABU1T001</accession>
<evidence type="ECO:0000256" key="5">
    <source>
        <dbReference type="ARBA" id="ARBA00022989"/>
    </source>
</evidence>
<feature type="transmembrane region" description="Helical" evidence="7">
    <location>
        <begin position="20"/>
        <end position="40"/>
    </location>
</feature>
<dbReference type="Proteomes" id="UP001266099">
    <property type="component" value="Unassembled WGS sequence"/>
</dbReference>
<dbReference type="EMBL" id="JAVDUJ010000001">
    <property type="protein sequence ID" value="MDR6938709.1"/>
    <property type="molecule type" value="Genomic_DNA"/>
</dbReference>
<dbReference type="PANTHER" id="PTHR34184:SF4">
    <property type="entry name" value="UPF0718 PROTEIN YCGR"/>
    <property type="match status" value="1"/>
</dbReference>
<evidence type="ECO:0000256" key="7">
    <source>
        <dbReference type="SAM" id="Phobius"/>
    </source>
</evidence>
<organism evidence="8 9">
    <name type="scientific">Arcanobacterium hippocoleae</name>
    <dbReference type="NCBI Taxonomy" id="149017"/>
    <lineage>
        <taxon>Bacteria</taxon>
        <taxon>Bacillati</taxon>
        <taxon>Actinomycetota</taxon>
        <taxon>Actinomycetes</taxon>
        <taxon>Actinomycetales</taxon>
        <taxon>Actinomycetaceae</taxon>
        <taxon>Arcanobacterium</taxon>
    </lineage>
</organism>
<feature type="transmembrane region" description="Helical" evidence="7">
    <location>
        <begin position="52"/>
        <end position="81"/>
    </location>
</feature>
<feature type="transmembrane region" description="Helical" evidence="7">
    <location>
        <begin position="130"/>
        <end position="154"/>
    </location>
</feature>
<feature type="transmembrane region" description="Helical" evidence="7">
    <location>
        <begin position="312"/>
        <end position="332"/>
    </location>
</feature>
<comment type="subcellular location">
    <subcellularLocation>
        <location evidence="1">Cell membrane</location>
        <topology evidence="1">Multi-pass membrane protein</topology>
    </subcellularLocation>
</comment>
<dbReference type="RefSeq" id="WP_309954735.1">
    <property type="nucleotide sequence ID" value="NZ_JAVDUJ010000001.1"/>
</dbReference>
<evidence type="ECO:0000256" key="2">
    <source>
        <dbReference type="ARBA" id="ARBA00006386"/>
    </source>
</evidence>
<keyword evidence="9" id="KW-1185">Reference proteome</keyword>
<keyword evidence="4 7" id="KW-0812">Transmembrane</keyword>
<gene>
    <name evidence="8" type="ORF">J2S36_000252</name>
</gene>
<evidence type="ECO:0000256" key="1">
    <source>
        <dbReference type="ARBA" id="ARBA00004651"/>
    </source>
</evidence>
<evidence type="ECO:0000313" key="9">
    <source>
        <dbReference type="Proteomes" id="UP001266099"/>
    </source>
</evidence>
<dbReference type="InterPro" id="IPR052923">
    <property type="entry name" value="UPF0718"/>
</dbReference>
<feature type="transmembrane region" description="Helical" evidence="7">
    <location>
        <begin position="213"/>
        <end position="233"/>
    </location>
</feature>
<proteinExistence type="inferred from homology"/>
<feature type="transmembrane region" description="Helical" evidence="7">
    <location>
        <begin position="268"/>
        <end position="292"/>
    </location>
</feature>
<keyword evidence="6 7" id="KW-0472">Membrane</keyword>
<dbReference type="Pfam" id="PF03773">
    <property type="entry name" value="ArsP_1"/>
    <property type="match status" value="1"/>
</dbReference>
<evidence type="ECO:0000256" key="3">
    <source>
        <dbReference type="ARBA" id="ARBA00022475"/>
    </source>
</evidence>
<sequence length="335" mass="35476">MSLMIKNPVLARLRAAHQFWVLVLLSAAAVMLVALTAITGPVWKMPGTLESWAAITIAIVFQALPFLVLGILVSAVISAIVPEDLLRRFTPRNEVAAVPVVCSTGLLLPGCECASVPVSNALMRRGIPPAAALAFLLASPAINPVVLISTAVAYTGRPEMAWARLVASLVAAVLVGWLWIAFGSDTSIKRSEVHGEVTVSKLEAFRTAAFHDLLNTGGFLVFGAMAAAAVKVLVPRYWFQALEQVPFATILAVVVLAVLLSLCSEADAFIAASLTHTSLTAQLVFLVVGPMVDLKLIAMQTGTWGGRFARRFVPLTLLVAIAAGCFIGFLFFGSL</sequence>
<evidence type="ECO:0000256" key="4">
    <source>
        <dbReference type="ARBA" id="ARBA00022692"/>
    </source>
</evidence>
<evidence type="ECO:0000256" key="6">
    <source>
        <dbReference type="ARBA" id="ARBA00023136"/>
    </source>
</evidence>
<feature type="transmembrane region" description="Helical" evidence="7">
    <location>
        <begin position="161"/>
        <end position="182"/>
    </location>
</feature>
<comment type="similarity">
    <text evidence="2">Belongs to the UPF0718 family.</text>
</comment>
<keyword evidence="5 7" id="KW-1133">Transmembrane helix</keyword>